<dbReference type="PANTHER" id="PTHR31672:SF13">
    <property type="entry name" value="F-BOX PROTEIN CPR30-LIKE"/>
    <property type="match status" value="1"/>
</dbReference>
<sequence>MIESSYLAKKRLVRYPSPKLLVIRSELCSDRCSINILLETISKDGHEDHSKIFLCSYKKSSLYPYINNIGHIMGYCDGLVCIYQSENIYIINPTTRKLRILYREFLLKCTGLPGMLEAPVIVGFGRDIVTGSYKIVLMYLYDHINNKTLFKTEVFNLNDGEQRCITFPIFYNDLSGDKVSVFANGSLYWLNIYNQKIVALDLHTEIFSEVLLPSWFTADSFGVYLWSLKDRLCISDVLQYPDVDVWGLQQEGPNVMRWEKIISVTILINILSTNCLDANFWKLGLAAYYFSSSGRYPADNSLDQVPDDHCSSICIFCAFKSLCIDTVATAT</sequence>
<dbReference type="NCBIfam" id="TIGR01640">
    <property type="entry name" value="F_box_assoc_1"/>
    <property type="match status" value="1"/>
</dbReference>
<dbReference type="GeneID" id="104789844"/>
<dbReference type="InterPro" id="IPR006527">
    <property type="entry name" value="F-box-assoc_dom_typ1"/>
</dbReference>
<dbReference type="RefSeq" id="XP_010513786.1">
    <property type="nucleotide sequence ID" value="XM_010515484.1"/>
</dbReference>
<name>A0ABM0ZCF9_CAMSA</name>
<dbReference type="SUPFAM" id="SSF69304">
    <property type="entry name" value="Tricorn protease N-terminal domain"/>
    <property type="match status" value="1"/>
</dbReference>
<dbReference type="InterPro" id="IPR050796">
    <property type="entry name" value="SCF_F-box_component"/>
</dbReference>
<evidence type="ECO:0000313" key="2">
    <source>
        <dbReference type="Proteomes" id="UP000694864"/>
    </source>
</evidence>
<dbReference type="PANTHER" id="PTHR31672">
    <property type="entry name" value="BNACNNG10540D PROTEIN"/>
    <property type="match status" value="1"/>
</dbReference>
<dbReference type="Proteomes" id="UP000694864">
    <property type="component" value="Chromosome 5"/>
</dbReference>
<reference evidence="2" key="1">
    <citation type="journal article" date="2014" name="Nat. Commun.">
        <title>The emerging biofuel crop Camelina sativa retains a highly undifferentiated hexaploid genome structure.</title>
        <authorList>
            <person name="Kagale S."/>
            <person name="Koh C."/>
            <person name="Nixon J."/>
            <person name="Bollina V."/>
            <person name="Clarke W.E."/>
            <person name="Tuteja R."/>
            <person name="Spillane C."/>
            <person name="Robinson S.J."/>
            <person name="Links M.G."/>
            <person name="Clarke C."/>
            <person name="Higgins E.E."/>
            <person name="Huebert T."/>
            <person name="Sharpe A.G."/>
            <person name="Parkin I.A."/>
        </authorList>
    </citation>
    <scope>NUCLEOTIDE SEQUENCE [LARGE SCALE GENOMIC DNA]</scope>
    <source>
        <strain evidence="2">cv. DH55</strain>
    </source>
</reference>
<accession>A0ABM0ZCF9</accession>
<dbReference type="Pfam" id="PF07734">
    <property type="entry name" value="FBA_1"/>
    <property type="match status" value="1"/>
</dbReference>
<dbReference type="InterPro" id="IPR017451">
    <property type="entry name" value="F-box-assoc_interact_dom"/>
</dbReference>
<evidence type="ECO:0000313" key="3">
    <source>
        <dbReference type="RefSeq" id="XP_010513786.1"/>
    </source>
</evidence>
<protein>
    <submittedName>
        <fullName evidence="3">F-box protein At1g71320</fullName>
    </submittedName>
</protein>
<gene>
    <name evidence="3" type="primary">LOC104789844</name>
</gene>
<proteinExistence type="predicted"/>
<reference evidence="3" key="2">
    <citation type="submission" date="2025-08" db="UniProtKB">
        <authorList>
            <consortium name="RefSeq"/>
        </authorList>
    </citation>
    <scope>IDENTIFICATION</scope>
    <source>
        <tissue evidence="3">Leaf</tissue>
    </source>
</reference>
<organism evidence="2 3">
    <name type="scientific">Camelina sativa</name>
    <name type="common">False flax</name>
    <name type="synonym">Myagrum sativum</name>
    <dbReference type="NCBI Taxonomy" id="90675"/>
    <lineage>
        <taxon>Eukaryota</taxon>
        <taxon>Viridiplantae</taxon>
        <taxon>Streptophyta</taxon>
        <taxon>Embryophyta</taxon>
        <taxon>Tracheophyta</taxon>
        <taxon>Spermatophyta</taxon>
        <taxon>Magnoliopsida</taxon>
        <taxon>eudicotyledons</taxon>
        <taxon>Gunneridae</taxon>
        <taxon>Pentapetalae</taxon>
        <taxon>rosids</taxon>
        <taxon>malvids</taxon>
        <taxon>Brassicales</taxon>
        <taxon>Brassicaceae</taxon>
        <taxon>Camelineae</taxon>
        <taxon>Camelina</taxon>
    </lineage>
</organism>
<feature type="domain" description="F-box associated beta-propeller type 1" evidence="1">
    <location>
        <begin position="72"/>
        <end position="267"/>
    </location>
</feature>
<keyword evidence="2" id="KW-1185">Reference proteome</keyword>
<evidence type="ECO:0000259" key="1">
    <source>
        <dbReference type="Pfam" id="PF07734"/>
    </source>
</evidence>